<protein>
    <recommendedName>
        <fullName evidence="4">non-specific serine/threonine protein kinase</fullName>
        <ecNumber evidence="4">2.7.11.1</ecNumber>
    </recommendedName>
</protein>
<name>A0AA43QX92_9LECA</name>
<dbReference type="GO" id="GO:0046872">
    <property type="term" value="F:metal ion binding"/>
    <property type="evidence" value="ECO:0007669"/>
    <property type="project" value="UniProtKB-KW"/>
</dbReference>
<feature type="binding site" evidence="16">
    <location>
        <position position="50"/>
    </location>
    <ligand>
        <name>ATP</name>
        <dbReference type="ChEBI" id="CHEBI:30616"/>
    </ligand>
</feature>
<dbReference type="AlphaFoldDB" id="A0AA43QX92"/>
<evidence type="ECO:0000256" key="15">
    <source>
        <dbReference type="ARBA" id="ARBA00048679"/>
    </source>
</evidence>
<comment type="caution">
    <text evidence="19">The sequence shown here is derived from an EMBL/GenBank/DDBJ whole genome shotgun (WGS) entry which is preliminary data.</text>
</comment>
<dbReference type="Gene3D" id="3.30.200.20">
    <property type="entry name" value="Phosphorylase Kinase, domain 1"/>
    <property type="match status" value="1"/>
</dbReference>
<evidence type="ECO:0000256" key="3">
    <source>
        <dbReference type="ARBA" id="ARBA00008874"/>
    </source>
</evidence>
<comment type="catalytic activity">
    <reaction evidence="14">
        <text>L-threonyl-[protein] + ATP = O-phospho-L-threonyl-[protein] + ADP + H(+)</text>
        <dbReference type="Rhea" id="RHEA:46608"/>
        <dbReference type="Rhea" id="RHEA-COMP:11060"/>
        <dbReference type="Rhea" id="RHEA-COMP:11605"/>
        <dbReference type="ChEBI" id="CHEBI:15378"/>
        <dbReference type="ChEBI" id="CHEBI:30013"/>
        <dbReference type="ChEBI" id="CHEBI:30616"/>
        <dbReference type="ChEBI" id="CHEBI:61977"/>
        <dbReference type="ChEBI" id="CHEBI:456216"/>
        <dbReference type="EC" id="2.7.11.1"/>
    </reaction>
</comment>
<comment type="similarity">
    <text evidence="3">Belongs to the protein kinase superfamily. STE Ser/Thr protein kinase family. STE20 subfamily.</text>
</comment>
<comment type="cofactor">
    <cofactor evidence="1">
        <name>Mg(2+)</name>
        <dbReference type="ChEBI" id="CHEBI:18420"/>
    </cofactor>
</comment>
<evidence type="ECO:0000256" key="2">
    <source>
        <dbReference type="ARBA" id="ARBA00004496"/>
    </source>
</evidence>
<dbReference type="GO" id="GO:0004674">
    <property type="term" value="F:protein serine/threonine kinase activity"/>
    <property type="evidence" value="ECO:0007669"/>
    <property type="project" value="UniProtKB-KW"/>
</dbReference>
<accession>A0AA43QX92</accession>
<dbReference type="PANTHER" id="PTHR48012:SF10">
    <property type="entry name" value="FI20177P1"/>
    <property type="match status" value="1"/>
</dbReference>
<proteinExistence type="inferred from homology"/>
<keyword evidence="12 16" id="KW-0067">ATP-binding</keyword>
<evidence type="ECO:0000256" key="5">
    <source>
        <dbReference type="ARBA" id="ARBA00022490"/>
    </source>
</evidence>
<dbReference type="InterPro" id="IPR050629">
    <property type="entry name" value="STE20/SPS1-PAK"/>
</dbReference>
<feature type="compositionally biased region" description="Polar residues" evidence="17">
    <location>
        <begin position="428"/>
        <end position="448"/>
    </location>
</feature>
<keyword evidence="10 16" id="KW-0547">Nucleotide-binding</keyword>
<dbReference type="GO" id="GO:0005737">
    <property type="term" value="C:cytoplasm"/>
    <property type="evidence" value="ECO:0007669"/>
    <property type="project" value="UniProtKB-SubCell"/>
</dbReference>
<dbReference type="GO" id="GO:0005524">
    <property type="term" value="F:ATP binding"/>
    <property type="evidence" value="ECO:0007669"/>
    <property type="project" value="UniProtKB-UniRule"/>
</dbReference>
<dbReference type="InterPro" id="IPR000719">
    <property type="entry name" value="Prot_kinase_dom"/>
</dbReference>
<dbReference type="CDD" id="cd06609">
    <property type="entry name" value="STKc_MST3_like"/>
    <property type="match status" value="1"/>
</dbReference>
<dbReference type="SUPFAM" id="SSF56112">
    <property type="entry name" value="Protein kinase-like (PK-like)"/>
    <property type="match status" value="1"/>
</dbReference>
<evidence type="ECO:0000256" key="16">
    <source>
        <dbReference type="PROSITE-ProRule" id="PRU10141"/>
    </source>
</evidence>
<evidence type="ECO:0000313" key="19">
    <source>
        <dbReference type="EMBL" id="MDI1493344.1"/>
    </source>
</evidence>
<dbReference type="EC" id="2.7.11.1" evidence="4"/>
<evidence type="ECO:0000256" key="7">
    <source>
        <dbReference type="ARBA" id="ARBA00022553"/>
    </source>
</evidence>
<evidence type="ECO:0000256" key="13">
    <source>
        <dbReference type="ARBA" id="ARBA00022842"/>
    </source>
</evidence>
<dbReference type="PROSITE" id="PS00107">
    <property type="entry name" value="PROTEIN_KINASE_ATP"/>
    <property type="match status" value="1"/>
</dbReference>
<organism evidence="19 20">
    <name type="scientific">Ramalina farinacea</name>
    <dbReference type="NCBI Taxonomy" id="258253"/>
    <lineage>
        <taxon>Eukaryota</taxon>
        <taxon>Fungi</taxon>
        <taxon>Dikarya</taxon>
        <taxon>Ascomycota</taxon>
        <taxon>Pezizomycotina</taxon>
        <taxon>Lecanoromycetes</taxon>
        <taxon>OSLEUM clade</taxon>
        <taxon>Lecanoromycetidae</taxon>
        <taxon>Lecanorales</taxon>
        <taxon>Lecanorineae</taxon>
        <taxon>Ramalinaceae</taxon>
        <taxon>Ramalina</taxon>
    </lineage>
</organism>
<evidence type="ECO:0000256" key="12">
    <source>
        <dbReference type="ARBA" id="ARBA00022840"/>
    </source>
</evidence>
<feature type="domain" description="Protein kinase" evidence="18">
    <location>
        <begin position="21"/>
        <end position="271"/>
    </location>
</feature>
<evidence type="ECO:0000256" key="10">
    <source>
        <dbReference type="ARBA" id="ARBA00022741"/>
    </source>
</evidence>
<evidence type="ECO:0000256" key="11">
    <source>
        <dbReference type="ARBA" id="ARBA00022777"/>
    </source>
</evidence>
<keyword evidence="9" id="KW-0479">Metal-binding</keyword>
<comment type="catalytic activity">
    <reaction evidence="15">
        <text>L-seryl-[protein] + ATP = O-phospho-L-seryl-[protein] + ADP + H(+)</text>
        <dbReference type="Rhea" id="RHEA:17989"/>
        <dbReference type="Rhea" id="RHEA-COMP:9863"/>
        <dbReference type="Rhea" id="RHEA-COMP:11604"/>
        <dbReference type="ChEBI" id="CHEBI:15378"/>
        <dbReference type="ChEBI" id="CHEBI:29999"/>
        <dbReference type="ChEBI" id="CHEBI:30616"/>
        <dbReference type="ChEBI" id="CHEBI:83421"/>
        <dbReference type="ChEBI" id="CHEBI:456216"/>
        <dbReference type="EC" id="2.7.11.1"/>
    </reaction>
</comment>
<evidence type="ECO:0000256" key="4">
    <source>
        <dbReference type="ARBA" id="ARBA00012513"/>
    </source>
</evidence>
<evidence type="ECO:0000256" key="17">
    <source>
        <dbReference type="SAM" id="MobiDB-lite"/>
    </source>
</evidence>
<evidence type="ECO:0000256" key="8">
    <source>
        <dbReference type="ARBA" id="ARBA00022679"/>
    </source>
</evidence>
<keyword evidence="20" id="KW-1185">Reference proteome</keyword>
<dbReference type="Proteomes" id="UP001161017">
    <property type="component" value="Unassembled WGS sequence"/>
</dbReference>
<dbReference type="SMART" id="SM00220">
    <property type="entry name" value="S_TKc"/>
    <property type="match status" value="1"/>
</dbReference>
<evidence type="ECO:0000256" key="14">
    <source>
        <dbReference type="ARBA" id="ARBA00047899"/>
    </source>
</evidence>
<feature type="compositionally biased region" description="Low complexity" evidence="17">
    <location>
        <begin position="576"/>
        <end position="587"/>
    </location>
</feature>
<dbReference type="Gene3D" id="1.10.510.10">
    <property type="entry name" value="Transferase(Phosphotransferase) domain 1"/>
    <property type="match status" value="1"/>
</dbReference>
<dbReference type="FunFam" id="1.10.510.10:FF:000411">
    <property type="entry name" value="Probable Ste20-like kinase Don3"/>
    <property type="match status" value="1"/>
</dbReference>
<gene>
    <name evidence="19" type="primary">PAK6</name>
    <name evidence="19" type="ORF">OHK93_005132</name>
</gene>
<evidence type="ECO:0000259" key="18">
    <source>
        <dbReference type="PROSITE" id="PS50011"/>
    </source>
</evidence>
<comment type="subcellular location">
    <subcellularLocation>
        <location evidence="2">Cytoplasm</location>
    </subcellularLocation>
</comment>
<feature type="compositionally biased region" description="Pro residues" evidence="17">
    <location>
        <begin position="410"/>
        <end position="424"/>
    </location>
</feature>
<keyword evidence="13" id="KW-0460">Magnesium</keyword>
<dbReference type="InterPro" id="IPR011009">
    <property type="entry name" value="Kinase-like_dom_sf"/>
</dbReference>
<keyword evidence="11 19" id="KW-0418">Kinase</keyword>
<keyword evidence="7" id="KW-0597">Phosphoprotein</keyword>
<dbReference type="PROSITE" id="PS50011">
    <property type="entry name" value="PROTEIN_KINASE_DOM"/>
    <property type="match status" value="1"/>
</dbReference>
<dbReference type="EMBL" id="JAPUFD010000025">
    <property type="protein sequence ID" value="MDI1493344.1"/>
    <property type="molecule type" value="Genomic_DNA"/>
</dbReference>
<evidence type="ECO:0000256" key="6">
    <source>
        <dbReference type="ARBA" id="ARBA00022527"/>
    </source>
</evidence>
<dbReference type="Pfam" id="PF00069">
    <property type="entry name" value="Pkinase"/>
    <property type="match status" value="1"/>
</dbReference>
<keyword evidence="5" id="KW-0963">Cytoplasm</keyword>
<feature type="compositionally biased region" description="Low complexity" evidence="17">
    <location>
        <begin position="505"/>
        <end position="521"/>
    </location>
</feature>
<dbReference type="InterPro" id="IPR017441">
    <property type="entry name" value="Protein_kinase_ATP_BS"/>
</dbReference>
<feature type="region of interest" description="Disordered" evidence="17">
    <location>
        <begin position="294"/>
        <end position="598"/>
    </location>
</feature>
<dbReference type="FunFam" id="3.30.200.20:FF:000488">
    <property type="entry name" value="Related to severin kinase"/>
    <property type="match status" value="1"/>
</dbReference>
<evidence type="ECO:0000256" key="9">
    <source>
        <dbReference type="ARBA" id="ARBA00022723"/>
    </source>
</evidence>
<evidence type="ECO:0000256" key="1">
    <source>
        <dbReference type="ARBA" id="ARBA00001946"/>
    </source>
</evidence>
<dbReference type="PANTHER" id="PTHR48012">
    <property type="entry name" value="STERILE20-LIKE KINASE, ISOFORM B-RELATED"/>
    <property type="match status" value="1"/>
</dbReference>
<reference evidence="19" key="1">
    <citation type="journal article" date="2023" name="Genome Biol. Evol.">
        <title>First Whole Genome Sequence and Flow Cytometry Genome Size Data for the Lichen-Forming Fungus Ramalina farinacea (Ascomycota).</title>
        <authorList>
            <person name="Llewellyn T."/>
            <person name="Mian S."/>
            <person name="Hill R."/>
            <person name="Leitch I.J."/>
            <person name="Gaya E."/>
        </authorList>
    </citation>
    <scope>NUCLEOTIDE SEQUENCE</scope>
    <source>
        <strain evidence="19">LIQ254RAFAR</strain>
    </source>
</reference>
<keyword evidence="8 19" id="KW-0808">Transferase</keyword>
<keyword evidence="6" id="KW-0723">Serine/threonine-protein kinase</keyword>
<sequence>MASANAVTHDIGGTVDPETLYSRQNCIGGGSFGKVYKGVDRRTGQVVAIKIIDVENAEDEVEDIIQEISILSELHSPYVTQYHGSFLKGSDLWIIMEFCSGGSCADLLKPGLIAEEYICIILRELLFGLEYLHTDKKLHRDIKAANVLLGANGQVKLADFGVSGQLTATMTKKNTFVGTPFWMAPEVIKQSGYDHKADIWSLGITALELANGEPPYSDIHPMKVLFLIPKNSPPRLQGNFSKPFKDFVELCLKRLPAERPSAKDLLKHPFIRKAKKTTYLTELLERYERWQAIHGDKESEDSDESNEGRNEPDQNEDLWDFGTVRPMGGRGRDLKDMNASAANARAQPMPDQKAENRSPGKDMYQVKIERPEDSPENTVRIHSPDRQSRGWSPQRKPLPPIQTPMSPSKVPLPPSPMRQAPPKPSHVKTPSHSNHTQLSMHDSPSSQVYDRGLQDSLISDMQLHNLGYDGKPFQPVSKNGVFDLPAQKTEQETPRKGYVVPEIPPFRSSPSISSNQPLQSLLTQPVPSHEPPRQQVAKQQQPLPSLPLNQGAAGHESANAKQSGSFSDHAADRMSSEASSESSSASEPLTGAPTGASDGDITPLNSVLIPAIQACLQRRGFSLNESIQKHAKAAQSRRLHQGQAQAIDQADRRRQHLHEKMTKHVTKLAGVMSEIDRIDKEVVASGEVGMGGGISSFLEGFLEEVLVRVEPEDEAAPGR</sequence>
<feature type="compositionally biased region" description="Low complexity" evidence="17">
    <location>
        <begin position="539"/>
        <end position="548"/>
    </location>
</feature>
<evidence type="ECO:0000313" key="20">
    <source>
        <dbReference type="Proteomes" id="UP001161017"/>
    </source>
</evidence>